<keyword evidence="3" id="KW-1185">Reference proteome</keyword>
<comment type="caution">
    <text evidence="2">The sequence shown here is derived from an EMBL/GenBank/DDBJ whole genome shotgun (WGS) entry which is preliminary data.</text>
</comment>
<feature type="compositionally biased region" description="Basic and acidic residues" evidence="1">
    <location>
        <begin position="142"/>
        <end position="176"/>
    </location>
</feature>
<dbReference type="AlphaFoldDB" id="W7T1M8"/>
<dbReference type="Proteomes" id="UP000019335">
    <property type="component" value="Unassembled WGS sequence"/>
</dbReference>
<feature type="compositionally biased region" description="Basic and acidic residues" evidence="1">
    <location>
        <begin position="67"/>
        <end position="95"/>
    </location>
</feature>
<name>W7T1M8_9STRA</name>
<evidence type="ECO:0000313" key="2">
    <source>
        <dbReference type="EMBL" id="EWM20642.1"/>
    </source>
</evidence>
<feature type="region of interest" description="Disordered" evidence="1">
    <location>
        <begin position="30"/>
        <end position="217"/>
    </location>
</feature>
<feature type="compositionally biased region" description="Gly residues" evidence="1">
    <location>
        <begin position="207"/>
        <end position="217"/>
    </location>
</feature>
<feature type="compositionally biased region" description="Basic and acidic residues" evidence="1">
    <location>
        <begin position="118"/>
        <end position="131"/>
    </location>
</feature>
<feature type="compositionally biased region" description="Gly residues" evidence="1">
    <location>
        <begin position="178"/>
        <end position="187"/>
    </location>
</feature>
<evidence type="ECO:0000256" key="1">
    <source>
        <dbReference type="SAM" id="MobiDB-lite"/>
    </source>
</evidence>
<reference evidence="2 3" key="1">
    <citation type="journal article" date="2014" name="Mol. Plant">
        <title>Chromosome Scale Genome Assembly and Transcriptome Profiling of Nannochloropsis gaditana in Nitrogen Depletion.</title>
        <authorList>
            <person name="Corteggiani Carpinelli E."/>
            <person name="Telatin A."/>
            <person name="Vitulo N."/>
            <person name="Forcato C."/>
            <person name="D'Angelo M."/>
            <person name="Schiavon R."/>
            <person name="Vezzi A."/>
            <person name="Giacometti G.M."/>
            <person name="Morosinotto T."/>
            <person name="Valle G."/>
        </authorList>
    </citation>
    <scope>NUCLEOTIDE SEQUENCE [LARGE SCALE GENOMIC DNA]</scope>
    <source>
        <strain evidence="2 3">B-31</strain>
    </source>
</reference>
<dbReference type="EMBL" id="AZIL01002899">
    <property type="protein sequence ID" value="EWM20642.1"/>
    <property type="molecule type" value="Genomic_DNA"/>
</dbReference>
<proteinExistence type="predicted"/>
<feature type="compositionally biased region" description="Basic and acidic residues" evidence="1">
    <location>
        <begin position="195"/>
        <end position="204"/>
    </location>
</feature>
<gene>
    <name evidence="2" type="ORF">Naga_100228g8</name>
</gene>
<sequence length="217" mass="23356">MSPLRTQLLDVHCFPAQCPPCQSLLHLPGRREERMKAVRPPPPPPPLPPPPPPRLLLHLPHLPEVQEEAHLRHQLLHVEAKENEEKKVTNEKKGIGGEGARPPPNGSSGSTRTGGGKRGSEKGGEGKKGEETDATIQSHPPAHHEDVGGEAEVGKEREGGREEGREEGREDAREEGTGTTGTPGSGPGRRRGNAGRREGREEWRVGMTGGKRTGGAR</sequence>
<organism evidence="2 3">
    <name type="scientific">Nannochloropsis gaditana</name>
    <dbReference type="NCBI Taxonomy" id="72520"/>
    <lineage>
        <taxon>Eukaryota</taxon>
        <taxon>Sar</taxon>
        <taxon>Stramenopiles</taxon>
        <taxon>Ochrophyta</taxon>
        <taxon>Eustigmatophyceae</taxon>
        <taxon>Eustigmatales</taxon>
        <taxon>Monodopsidaceae</taxon>
        <taxon>Nannochloropsis</taxon>
    </lineage>
</organism>
<evidence type="ECO:0000313" key="3">
    <source>
        <dbReference type="Proteomes" id="UP000019335"/>
    </source>
</evidence>
<protein>
    <submittedName>
        <fullName evidence="2">Uncharacterized protein</fullName>
    </submittedName>
</protein>
<accession>W7T1M8</accession>
<feature type="compositionally biased region" description="Pro residues" evidence="1">
    <location>
        <begin position="39"/>
        <end position="54"/>
    </location>
</feature>